<evidence type="ECO:0000256" key="1">
    <source>
        <dbReference type="ARBA" id="ARBA00023015"/>
    </source>
</evidence>
<evidence type="ECO:0000256" key="2">
    <source>
        <dbReference type="ARBA" id="ARBA00023125"/>
    </source>
</evidence>
<sequence length="81" mass="8893">MAVLTLPWTGLCPAKEPSYPGDLTRRKVEVLRLVAVGRTDREIADDLIISIRTVSIHVENIPNKTGANNRAEAATMPISRI</sequence>
<evidence type="ECO:0000313" key="5">
    <source>
        <dbReference type="EMBL" id="SUZ50449.1"/>
    </source>
</evidence>
<dbReference type="PANTHER" id="PTHR44688:SF16">
    <property type="entry name" value="DNA-BINDING TRANSCRIPTIONAL ACTIVATOR DEVR_DOSR"/>
    <property type="match status" value="1"/>
</dbReference>
<dbReference type="GO" id="GO:0006355">
    <property type="term" value="P:regulation of DNA-templated transcription"/>
    <property type="evidence" value="ECO:0007669"/>
    <property type="project" value="InterPro"/>
</dbReference>
<dbReference type="PANTHER" id="PTHR44688">
    <property type="entry name" value="DNA-BINDING TRANSCRIPTIONAL ACTIVATOR DEVR_DOSR"/>
    <property type="match status" value="1"/>
</dbReference>
<reference evidence="5" key="1">
    <citation type="submission" date="2018-05" db="EMBL/GenBank/DDBJ databases">
        <authorList>
            <person name="Lanie J.A."/>
            <person name="Ng W.-L."/>
            <person name="Kazmierczak K.M."/>
            <person name="Andrzejewski T.M."/>
            <person name="Davidsen T.M."/>
            <person name="Wayne K.J."/>
            <person name="Tettelin H."/>
            <person name="Glass J.I."/>
            <person name="Rusch D."/>
            <person name="Podicherti R."/>
            <person name="Tsui H.-C.T."/>
            <person name="Winkler M.E."/>
        </authorList>
    </citation>
    <scope>NUCLEOTIDE SEQUENCE</scope>
</reference>
<dbReference type="Gene3D" id="1.10.10.10">
    <property type="entry name" value="Winged helix-like DNA-binding domain superfamily/Winged helix DNA-binding domain"/>
    <property type="match status" value="1"/>
</dbReference>
<dbReference type="CDD" id="cd06170">
    <property type="entry name" value="LuxR_C_like"/>
    <property type="match status" value="1"/>
</dbReference>
<gene>
    <name evidence="5" type="ORF">METZ01_LOCUS3303</name>
</gene>
<dbReference type="GO" id="GO:0003677">
    <property type="term" value="F:DNA binding"/>
    <property type="evidence" value="ECO:0007669"/>
    <property type="project" value="UniProtKB-KW"/>
</dbReference>
<keyword evidence="2" id="KW-0238">DNA-binding</keyword>
<dbReference type="PRINTS" id="PR00038">
    <property type="entry name" value="HTHLUXR"/>
</dbReference>
<dbReference type="Pfam" id="PF00196">
    <property type="entry name" value="GerE"/>
    <property type="match status" value="1"/>
</dbReference>
<dbReference type="AlphaFoldDB" id="A0A381N7N5"/>
<name>A0A381N7N5_9ZZZZ</name>
<keyword evidence="1" id="KW-0805">Transcription regulation</keyword>
<evidence type="ECO:0000256" key="3">
    <source>
        <dbReference type="ARBA" id="ARBA00023163"/>
    </source>
</evidence>
<keyword evidence="3" id="KW-0804">Transcription</keyword>
<dbReference type="PROSITE" id="PS50043">
    <property type="entry name" value="HTH_LUXR_2"/>
    <property type="match status" value="1"/>
</dbReference>
<feature type="domain" description="HTH luxR-type" evidence="4">
    <location>
        <begin position="16"/>
        <end position="81"/>
    </location>
</feature>
<dbReference type="InterPro" id="IPR000792">
    <property type="entry name" value="Tscrpt_reg_LuxR_C"/>
</dbReference>
<dbReference type="SMART" id="SM00421">
    <property type="entry name" value="HTH_LUXR"/>
    <property type="match status" value="1"/>
</dbReference>
<dbReference type="EMBL" id="UINC01000170">
    <property type="protein sequence ID" value="SUZ50449.1"/>
    <property type="molecule type" value="Genomic_DNA"/>
</dbReference>
<organism evidence="5">
    <name type="scientific">marine metagenome</name>
    <dbReference type="NCBI Taxonomy" id="408172"/>
    <lineage>
        <taxon>unclassified sequences</taxon>
        <taxon>metagenomes</taxon>
        <taxon>ecological metagenomes</taxon>
    </lineage>
</organism>
<dbReference type="InterPro" id="IPR036388">
    <property type="entry name" value="WH-like_DNA-bd_sf"/>
</dbReference>
<accession>A0A381N7N5</accession>
<proteinExistence type="predicted"/>
<protein>
    <recommendedName>
        <fullName evidence="4">HTH luxR-type domain-containing protein</fullName>
    </recommendedName>
</protein>
<evidence type="ECO:0000259" key="4">
    <source>
        <dbReference type="PROSITE" id="PS50043"/>
    </source>
</evidence>
<dbReference type="SUPFAM" id="SSF46894">
    <property type="entry name" value="C-terminal effector domain of the bipartite response regulators"/>
    <property type="match status" value="1"/>
</dbReference>
<dbReference type="InterPro" id="IPR016032">
    <property type="entry name" value="Sig_transdc_resp-reg_C-effctor"/>
</dbReference>